<dbReference type="InParanoid" id="A0A517SA09"/>
<sequence length="152" mass="16896">MQRDTVGRPMEILLVEDSLAAARLTIGALSRSNVQHRLTWLRDGSEALSFLRQDGRFSRAPQPDVVLLDLLLPDVNGREILGEIRGSEKFASIAVVVMTSATEGRDVLLPEPLRVDGYLQKPFEVDEFLKLIRTLKDLWAADMILPDDEAGG</sequence>
<protein>
    <submittedName>
        <fullName evidence="3">Response regulator rcp1</fullName>
    </submittedName>
</protein>
<proteinExistence type="predicted"/>
<dbReference type="RefSeq" id="WP_145027744.1">
    <property type="nucleotide sequence ID" value="NZ_CP036271.1"/>
</dbReference>
<evidence type="ECO:0000259" key="2">
    <source>
        <dbReference type="PROSITE" id="PS50110"/>
    </source>
</evidence>
<dbReference type="Pfam" id="PF00072">
    <property type="entry name" value="Response_reg"/>
    <property type="match status" value="1"/>
</dbReference>
<name>A0A517SA09_9PLAN</name>
<reference evidence="3 4" key="1">
    <citation type="submission" date="2019-02" db="EMBL/GenBank/DDBJ databases">
        <title>Deep-cultivation of Planctomycetes and their phenomic and genomic characterization uncovers novel biology.</title>
        <authorList>
            <person name="Wiegand S."/>
            <person name="Jogler M."/>
            <person name="Boedeker C."/>
            <person name="Pinto D."/>
            <person name="Vollmers J."/>
            <person name="Rivas-Marin E."/>
            <person name="Kohn T."/>
            <person name="Peeters S.H."/>
            <person name="Heuer A."/>
            <person name="Rast P."/>
            <person name="Oberbeckmann S."/>
            <person name="Bunk B."/>
            <person name="Jeske O."/>
            <person name="Meyerdierks A."/>
            <person name="Storesund J.E."/>
            <person name="Kallscheuer N."/>
            <person name="Luecker S."/>
            <person name="Lage O.M."/>
            <person name="Pohl T."/>
            <person name="Merkel B.J."/>
            <person name="Hornburger P."/>
            <person name="Mueller R.-W."/>
            <person name="Bruemmer F."/>
            <person name="Labrenz M."/>
            <person name="Spormann A.M."/>
            <person name="Op den Camp H."/>
            <person name="Overmann J."/>
            <person name="Amann R."/>
            <person name="Jetten M.S.M."/>
            <person name="Mascher T."/>
            <person name="Medema M.H."/>
            <person name="Devos D.P."/>
            <person name="Kaster A.-K."/>
            <person name="Ovreas L."/>
            <person name="Rohde M."/>
            <person name="Galperin M.Y."/>
            <person name="Jogler C."/>
        </authorList>
    </citation>
    <scope>NUCLEOTIDE SEQUENCE [LARGE SCALE GENOMIC DNA]</scope>
    <source>
        <strain evidence="3 4">Pan44</strain>
    </source>
</reference>
<evidence type="ECO:0000256" key="1">
    <source>
        <dbReference type="PROSITE-ProRule" id="PRU00169"/>
    </source>
</evidence>
<dbReference type="InterPro" id="IPR052893">
    <property type="entry name" value="TCS_response_regulator"/>
</dbReference>
<keyword evidence="1" id="KW-0597">Phosphoprotein</keyword>
<dbReference type="InterPro" id="IPR011006">
    <property type="entry name" value="CheY-like_superfamily"/>
</dbReference>
<evidence type="ECO:0000313" key="4">
    <source>
        <dbReference type="Proteomes" id="UP000315700"/>
    </source>
</evidence>
<evidence type="ECO:0000313" key="3">
    <source>
        <dbReference type="EMBL" id="QDT52952.1"/>
    </source>
</evidence>
<accession>A0A517SA09</accession>
<dbReference type="PANTHER" id="PTHR44520">
    <property type="entry name" value="RESPONSE REGULATOR RCP1-RELATED"/>
    <property type="match status" value="1"/>
</dbReference>
<dbReference type="OrthoDB" id="195863at2"/>
<feature type="domain" description="Response regulatory" evidence="2">
    <location>
        <begin position="11"/>
        <end position="136"/>
    </location>
</feature>
<feature type="modified residue" description="4-aspartylphosphate" evidence="1">
    <location>
        <position position="69"/>
    </location>
</feature>
<dbReference type="GO" id="GO:0000160">
    <property type="term" value="P:phosphorelay signal transduction system"/>
    <property type="evidence" value="ECO:0007669"/>
    <property type="project" value="InterPro"/>
</dbReference>
<keyword evidence="4" id="KW-1185">Reference proteome</keyword>
<dbReference type="PANTHER" id="PTHR44520:SF2">
    <property type="entry name" value="RESPONSE REGULATOR RCP1"/>
    <property type="match status" value="1"/>
</dbReference>
<dbReference type="KEGG" id="ccos:Pan44_09660"/>
<dbReference type="Proteomes" id="UP000315700">
    <property type="component" value="Chromosome"/>
</dbReference>
<dbReference type="SMART" id="SM00448">
    <property type="entry name" value="REC"/>
    <property type="match status" value="1"/>
</dbReference>
<dbReference type="PROSITE" id="PS50110">
    <property type="entry name" value="RESPONSE_REGULATORY"/>
    <property type="match status" value="1"/>
</dbReference>
<dbReference type="InterPro" id="IPR001789">
    <property type="entry name" value="Sig_transdc_resp-reg_receiver"/>
</dbReference>
<dbReference type="Gene3D" id="3.40.50.2300">
    <property type="match status" value="1"/>
</dbReference>
<gene>
    <name evidence="3" type="primary">rcp1_2</name>
    <name evidence="3" type="ORF">Pan44_09660</name>
</gene>
<dbReference type="SUPFAM" id="SSF52172">
    <property type="entry name" value="CheY-like"/>
    <property type="match status" value="1"/>
</dbReference>
<dbReference type="EMBL" id="CP036271">
    <property type="protein sequence ID" value="QDT52952.1"/>
    <property type="molecule type" value="Genomic_DNA"/>
</dbReference>
<organism evidence="3 4">
    <name type="scientific">Caulifigura coniformis</name>
    <dbReference type="NCBI Taxonomy" id="2527983"/>
    <lineage>
        <taxon>Bacteria</taxon>
        <taxon>Pseudomonadati</taxon>
        <taxon>Planctomycetota</taxon>
        <taxon>Planctomycetia</taxon>
        <taxon>Planctomycetales</taxon>
        <taxon>Planctomycetaceae</taxon>
        <taxon>Caulifigura</taxon>
    </lineage>
</organism>
<dbReference type="AlphaFoldDB" id="A0A517SA09"/>